<dbReference type="PROSITE" id="PS00524">
    <property type="entry name" value="SMB_1"/>
    <property type="match status" value="1"/>
</dbReference>
<comment type="caution">
    <text evidence="4">The sequence shown here is derived from an EMBL/GenBank/DDBJ whole genome shotgun (WGS) entry which is preliminary data.</text>
</comment>
<protein>
    <recommendedName>
        <fullName evidence="3">SMB domain-containing protein</fullName>
    </recommendedName>
</protein>
<evidence type="ECO:0000256" key="1">
    <source>
        <dbReference type="ARBA" id="ARBA00023157"/>
    </source>
</evidence>
<evidence type="ECO:0000313" key="5">
    <source>
        <dbReference type="Proteomes" id="UP000824540"/>
    </source>
</evidence>
<name>A0A8T2PWG6_9TELE</name>
<evidence type="ECO:0000256" key="2">
    <source>
        <dbReference type="SAM" id="SignalP"/>
    </source>
</evidence>
<gene>
    <name evidence="4" type="ORF">JZ751_000523</name>
</gene>
<sequence length="116" mass="12863">MKFLLVTVALGLLLLAADGMGKRVSRTRRDLNSPLHRGGIRDPYGSYCERRGGCCPGRDDQCTVPYLDTICYCDLFCNRTISDCCPDFWGHCLGIPPPIIARVDQRDVGNVSSMHV</sequence>
<proteinExistence type="predicted"/>
<keyword evidence="5" id="KW-1185">Reference proteome</keyword>
<feature type="signal peptide" evidence="2">
    <location>
        <begin position="1"/>
        <end position="19"/>
    </location>
</feature>
<reference evidence="4" key="1">
    <citation type="thesis" date="2021" institute="BYU ScholarsArchive" country="Provo, UT, USA">
        <title>Applications of and Algorithms for Genome Assembly and Genomic Analyses with an Emphasis on Marine Teleosts.</title>
        <authorList>
            <person name="Pickett B.D."/>
        </authorList>
    </citation>
    <scope>NUCLEOTIDE SEQUENCE</scope>
    <source>
        <strain evidence="4">HI-2016</strain>
    </source>
</reference>
<dbReference type="Proteomes" id="UP000824540">
    <property type="component" value="Unassembled WGS sequence"/>
</dbReference>
<dbReference type="PROSITE" id="PS50958">
    <property type="entry name" value="SMB_2"/>
    <property type="match status" value="1"/>
</dbReference>
<organism evidence="4 5">
    <name type="scientific">Albula glossodonta</name>
    <name type="common">roundjaw bonefish</name>
    <dbReference type="NCBI Taxonomy" id="121402"/>
    <lineage>
        <taxon>Eukaryota</taxon>
        <taxon>Metazoa</taxon>
        <taxon>Chordata</taxon>
        <taxon>Craniata</taxon>
        <taxon>Vertebrata</taxon>
        <taxon>Euteleostomi</taxon>
        <taxon>Actinopterygii</taxon>
        <taxon>Neopterygii</taxon>
        <taxon>Teleostei</taxon>
        <taxon>Albuliformes</taxon>
        <taxon>Albulidae</taxon>
        <taxon>Albula</taxon>
    </lineage>
</organism>
<keyword evidence="1" id="KW-1015">Disulfide bond</keyword>
<feature type="chain" id="PRO_5035713779" description="SMB domain-containing protein" evidence="2">
    <location>
        <begin position="20"/>
        <end position="116"/>
    </location>
</feature>
<feature type="domain" description="SMB" evidence="3">
    <location>
        <begin position="50"/>
        <end position="97"/>
    </location>
</feature>
<dbReference type="EMBL" id="JAFBMS010000001">
    <property type="protein sequence ID" value="KAG9355685.1"/>
    <property type="molecule type" value="Genomic_DNA"/>
</dbReference>
<evidence type="ECO:0000259" key="3">
    <source>
        <dbReference type="PROSITE" id="PS50958"/>
    </source>
</evidence>
<keyword evidence="2" id="KW-0732">Signal</keyword>
<dbReference type="AlphaFoldDB" id="A0A8T2PWG6"/>
<evidence type="ECO:0000313" key="4">
    <source>
        <dbReference type="EMBL" id="KAG9355685.1"/>
    </source>
</evidence>
<accession>A0A8T2PWG6</accession>
<dbReference type="OrthoDB" id="190265at2759"/>
<dbReference type="InterPro" id="IPR001212">
    <property type="entry name" value="Somatomedin_B_dom"/>
</dbReference>